<name>A0ABX1QPY6_9FLAO</name>
<comment type="caution">
    <text evidence="1">The sequence shown here is derived from an EMBL/GenBank/DDBJ whole genome shotgun (WGS) entry which is preliminary data.</text>
</comment>
<organism evidence="1 2">
    <name type="scientific">Flavobacterium solisilvae</name>
    <dbReference type="NCBI Taxonomy" id="1852019"/>
    <lineage>
        <taxon>Bacteria</taxon>
        <taxon>Pseudomonadati</taxon>
        <taxon>Bacteroidota</taxon>
        <taxon>Flavobacteriia</taxon>
        <taxon>Flavobacteriales</taxon>
        <taxon>Flavobacteriaceae</taxon>
        <taxon>Flavobacterium</taxon>
    </lineage>
</organism>
<dbReference type="Proteomes" id="UP000767947">
    <property type="component" value="Unassembled WGS sequence"/>
</dbReference>
<evidence type="ECO:0008006" key="3">
    <source>
        <dbReference type="Google" id="ProtNLM"/>
    </source>
</evidence>
<reference evidence="1 2" key="1">
    <citation type="submission" date="2020-02" db="EMBL/GenBank/DDBJ databases">
        <title>Flavobacterium sp. genome.</title>
        <authorList>
            <person name="Jung H.S."/>
            <person name="Baek J.H."/>
            <person name="Jeon C.O."/>
        </authorList>
    </citation>
    <scope>NUCLEOTIDE SEQUENCE [LARGE SCALE GENOMIC DNA]</scope>
    <source>
        <strain evidence="1 2">SE-s27</strain>
    </source>
</reference>
<proteinExistence type="predicted"/>
<keyword evidence="2" id="KW-1185">Reference proteome</keyword>
<dbReference type="RefSeq" id="WP_169522807.1">
    <property type="nucleotide sequence ID" value="NZ_JAAMPT010000196.1"/>
</dbReference>
<dbReference type="EMBL" id="JAAMPT010000196">
    <property type="protein sequence ID" value="NMH24229.1"/>
    <property type="molecule type" value="Genomic_DNA"/>
</dbReference>
<accession>A0ABX1QPY6</accession>
<gene>
    <name evidence="1" type="ORF">G6042_02990</name>
</gene>
<sequence>MKVLIPNRLNNRQTKQMFEKTNETMRTKVLLLLLLVTICTSMSAQVNIERENSLVVRDINSLLNSQGASQRTSGNLQTDSRNLEDLILKNQSSVYFSSGSINIYGEKPRNLYTDLNSLSHVSSANFLKDYVEIVIISIKNSAELNGTIDMSLLSSLKKLKYVYFVSDINATESNFTQMIQNSSDKYSFYYKLEKKS</sequence>
<evidence type="ECO:0000313" key="1">
    <source>
        <dbReference type="EMBL" id="NMH24229.1"/>
    </source>
</evidence>
<evidence type="ECO:0000313" key="2">
    <source>
        <dbReference type="Proteomes" id="UP000767947"/>
    </source>
</evidence>
<protein>
    <recommendedName>
        <fullName evidence="3">DUF4252 domain-containing protein</fullName>
    </recommendedName>
</protein>